<sequence>MSKPLSHTHWVCPLSKSEQKCYKKVIDLLQIFPRGSKHHQFEALAAQSHHFSTGFATYLNYLTTATTGTAHVELSSSLSLLFSYSLSSSPFIFSLFQRYLRIKILRSLAFNATSESKPHIQIPITPPPSPSSDLKHKKSVSIRRYSSSVQPSKWLHPPFSAVRTFDGKIFAHGSQDDKSIAIQYLEAIRNLRNQDFIPVRTVHISYVPNEEIGGFDGAAKSVQSKEFKELNVGFMMDEGQASPGDEFRGLNYVAALLLLVMKTEEDAFWMLAVLLENVLVSDCYTTNLSRCHVEQRVFKDLLTKKCPRIAAHLEALDFDVSLVTTEWFLCLFSKSLPSELSKPEILATTTDARFMRQMRIPVLGFSPMINTPILLHDHNEFLSDSVFIRGIKVYESLISALSSFQEDVSSQ</sequence>
<dbReference type="Gene3D" id="1.10.472.80">
    <property type="entry name" value="Ypt/Rab-GAP domain of gyp1p, domain 3"/>
    <property type="match status" value="1"/>
</dbReference>
<feature type="domain" description="Rab-GAP TBC" evidence="1">
    <location>
        <begin position="157"/>
        <end position="357"/>
    </location>
</feature>
<dbReference type="EMBL" id="SSTE01006761">
    <property type="protein sequence ID" value="KAA0058504.1"/>
    <property type="molecule type" value="Genomic_DNA"/>
</dbReference>
<dbReference type="SMART" id="SM00164">
    <property type="entry name" value="TBC"/>
    <property type="match status" value="1"/>
</dbReference>
<dbReference type="Pfam" id="PF00566">
    <property type="entry name" value="RabGAP-TBC"/>
    <property type="match status" value="1"/>
</dbReference>
<dbReference type="Proteomes" id="UP000321947">
    <property type="component" value="Unassembled WGS sequence"/>
</dbReference>
<dbReference type="InterPro" id="IPR035969">
    <property type="entry name" value="Rab-GAP_TBC_sf"/>
</dbReference>
<dbReference type="SUPFAM" id="SSF53187">
    <property type="entry name" value="Zn-dependent exopeptidases"/>
    <property type="match status" value="1"/>
</dbReference>
<dbReference type="InterPro" id="IPR052083">
    <property type="entry name" value="Aminoacylase-1_M20A"/>
</dbReference>
<dbReference type="InterPro" id="IPR000195">
    <property type="entry name" value="Rab-GAP-TBC_dom"/>
</dbReference>
<dbReference type="Gene3D" id="1.10.150.900">
    <property type="match status" value="1"/>
</dbReference>
<gene>
    <name evidence="3" type="ORF">E5676_scaffold606G001370</name>
    <name evidence="2" type="ORF">E6C27_scaffold132G00970</name>
</gene>
<dbReference type="PROSITE" id="PS50086">
    <property type="entry name" value="TBC_RABGAP"/>
    <property type="match status" value="1"/>
</dbReference>
<organism evidence="3 5">
    <name type="scientific">Cucumis melo var. makuwa</name>
    <name type="common">Oriental melon</name>
    <dbReference type="NCBI Taxonomy" id="1194695"/>
    <lineage>
        <taxon>Eukaryota</taxon>
        <taxon>Viridiplantae</taxon>
        <taxon>Streptophyta</taxon>
        <taxon>Embryophyta</taxon>
        <taxon>Tracheophyta</taxon>
        <taxon>Spermatophyta</taxon>
        <taxon>Magnoliopsida</taxon>
        <taxon>eudicotyledons</taxon>
        <taxon>Gunneridae</taxon>
        <taxon>Pentapetalae</taxon>
        <taxon>rosids</taxon>
        <taxon>fabids</taxon>
        <taxon>Cucurbitales</taxon>
        <taxon>Cucurbitaceae</taxon>
        <taxon>Benincaseae</taxon>
        <taxon>Cucumis</taxon>
    </lineage>
</organism>
<reference evidence="4 5" key="1">
    <citation type="submission" date="2019-08" db="EMBL/GenBank/DDBJ databases">
        <title>Draft genome sequences of two oriental melons (Cucumis melo L. var makuwa).</title>
        <authorList>
            <person name="Kwon S.-Y."/>
        </authorList>
    </citation>
    <scope>NUCLEOTIDE SEQUENCE [LARGE SCALE GENOMIC DNA]</scope>
    <source>
        <strain evidence="5">cv. Chang Bougi</strain>
        <strain evidence="4">cv. SW 3</strain>
        <tissue evidence="3">Leaf</tissue>
    </source>
</reference>
<dbReference type="STRING" id="1194695.A0A5D3C5S0"/>
<dbReference type="Gene3D" id="1.10.8.270">
    <property type="entry name" value="putative rabgap domain of human tbc1 domain family member 14 like domains"/>
    <property type="match status" value="1"/>
</dbReference>
<dbReference type="PANTHER" id="PTHR45892:SF3">
    <property type="entry name" value="PUTATIVE-RELATED"/>
    <property type="match status" value="1"/>
</dbReference>
<name>A0A5D3C5S0_CUCMM</name>
<evidence type="ECO:0000313" key="2">
    <source>
        <dbReference type="EMBL" id="KAA0058504.1"/>
    </source>
</evidence>
<dbReference type="GO" id="GO:0004046">
    <property type="term" value="F:aminoacylase activity"/>
    <property type="evidence" value="ECO:0007669"/>
    <property type="project" value="TreeGrafter"/>
</dbReference>
<dbReference type="OrthoDB" id="294251at2759"/>
<dbReference type="SUPFAM" id="SSF47923">
    <property type="entry name" value="Ypt/Rab-GAP domain of gyp1p"/>
    <property type="match status" value="1"/>
</dbReference>
<evidence type="ECO:0000313" key="3">
    <source>
        <dbReference type="EMBL" id="TYK07241.1"/>
    </source>
</evidence>
<dbReference type="Gene3D" id="3.40.630.10">
    <property type="entry name" value="Zn peptidases"/>
    <property type="match status" value="1"/>
</dbReference>
<dbReference type="PANTHER" id="PTHR45892">
    <property type="entry name" value="AMINOACYLASE-1"/>
    <property type="match status" value="1"/>
</dbReference>
<evidence type="ECO:0000259" key="1">
    <source>
        <dbReference type="PROSITE" id="PS50086"/>
    </source>
</evidence>
<accession>A0A5D3C5S0</accession>
<comment type="caution">
    <text evidence="3">The sequence shown here is derived from an EMBL/GenBank/DDBJ whole genome shotgun (WGS) entry which is preliminary data.</text>
</comment>
<protein>
    <submittedName>
        <fullName evidence="3">TBC1 domain family member 2A</fullName>
    </submittedName>
</protein>
<evidence type="ECO:0000313" key="4">
    <source>
        <dbReference type="Proteomes" id="UP000321393"/>
    </source>
</evidence>
<proteinExistence type="predicted"/>
<dbReference type="Proteomes" id="UP000321393">
    <property type="component" value="Unassembled WGS sequence"/>
</dbReference>
<dbReference type="AlphaFoldDB" id="A0A5D3C5S0"/>
<dbReference type="EMBL" id="SSTD01013339">
    <property type="protein sequence ID" value="TYK07241.1"/>
    <property type="molecule type" value="Genomic_DNA"/>
</dbReference>
<evidence type="ECO:0000313" key="5">
    <source>
        <dbReference type="Proteomes" id="UP000321947"/>
    </source>
</evidence>